<evidence type="ECO:0000256" key="6">
    <source>
        <dbReference type="ARBA" id="ARBA00022989"/>
    </source>
</evidence>
<keyword evidence="7 8" id="KW-0472">Membrane</keyword>
<feature type="transmembrane region" description="Helical" evidence="8">
    <location>
        <begin position="97"/>
        <end position="117"/>
    </location>
</feature>
<comment type="subcellular location">
    <subcellularLocation>
        <location evidence="1">Cell membrane</location>
        <topology evidence="1">Multi-pass membrane protein</topology>
    </subcellularLocation>
</comment>
<dbReference type="InterPro" id="IPR004776">
    <property type="entry name" value="Mem_transp_PIN-like"/>
</dbReference>
<accession>A0A1G4XPF0</accession>
<dbReference type="EMBL" id="FMUH01000002">
    <property type="protein sequence ID" value="SCX43109.1"/>
    <property type="molecule type" value="Genomic_DNA"/>
</dbReference>
<feature type="transmembrane region" description="Helical" evidence="8">
    <location>
        <begin position="224"/>
        <end position="248"/>
    </location>
</feature>
<dbReference type="Proteomes" id="UP000198981">
    <property type="component" value="Unassembled WGS sequence"/>
</dbReference>
<protein>
    <recommendedName>
        <fullName evidence="11">AEC family transporter</fullName>
    </recommendedName>
</protein>
<dbReference type="InterPro" id="IPR038770">
    <property type="entry name" value="Na+/solute_symporter_sf"/>
</dbReference>
<keyword evidence="10" id="KW-1185">Reference proteome</keyword>
<dbReference type="GO" id="GO:0055085">
    <property type="term" value="P:transmembrane transport"/>
    <property type="evidence" value="ECO:0007669"/>
    <property type="project" value="InterPro"/>
</dbReference>
<dbReference type="RefSeq" id="WP_092801007.1">
    <property type="nucleotide sequence ID" value="NZ_FMUH01000002.1"/>
</dbReference>
<evidence type="ECO:0000256" key="8">
    <source>
        <dbReference type="SAM" id="Phobius"/>
    </source>
</evidence>
<comment type="similarity">
    <text evidence="2">Belongs to the auxin efflux carrier (TC 2.A.69) family.</text>
</comment>
<evidence type="ECO:0000256" key="2">
    <source>
        <dbReference type="ARBA" id="ARBA00010145"/>
    </source>
</evidence>
<keyword evidence="3" id="KW-0813">Transport</keyword>
<proteinExistence type="inferred from homology"/>
<name>A0A1G4XPF0_9ACTN</name>
<evidence type="ECO:0000313" key="9">
    <source>
        <dbReference type="EMBL" id="SCX43109.1"/>
    </source>
</evidence>
<evidence type="ECO:0000256" key="4">
    <source>
        <dbReference type="ARBA" id="ARBA00022475"/>
    </source>
</evidence>
<evidence type="ECO:0000313" key="10">
    <source>
        <dbReference type="Proteomes" id="UP000198981"/>
    </source>
</evidence>
<dbReference type="AlphaFoldDB" id="A0A1G4XPF0"/>
<dbReference type="PANTHER" id="PTHR36838">
    <property type="entry name" value="AUXIN EFFLUX CARRIER FAMILY PROTEIN"/>
    <property type="match status" value="1"/>
</dbReference>
<feature type="transmembrane region" description="Helical" evidence="8">
    <location>
        <begin position="192"/>
        <end position="212"/>
    </location>
</feature>
<feature type="transmembrane region" description="Helical" evidence="8">
    <location>
        <begin position="6"/>
        <end position="22"/>
    </location>
</feature>
<sequence length="306" mass="30894">MAGVLTGFVVIGVVIAVGYLAARRGVLPEGAQVVLAQTSFRVATPALLFTVLADADLGQVFSGTLWVTSAAALVCAAVVVGVGVVRSWGTRRTTIAAIAASMVNSANLGIPIAVHVLGDASLVAPLLLFQLVVLVPAAVVALDLSGPDDGTARWVRLTAPFRNPVLIASVLGLGVGGLGWTVPSLLLDPLELLASLAVPAVLLAYGISLHGAPLPGRGPDRRAVLCASALKLLVMPASAWALATAVGIGGEQLFVVVVLSALPTAQNVYTYAIAYGTAERLAQQTVTVTTAGSVPVLLLVAALLGP</sequence>
<feature type="transmembrane region" description="Helical" evidence="8">
    <location>
        <begin position="165"/>
        <end position="186"/>
    </location>
</feature>
<feature type="transmembrane region" description="Helical" evidence="8">
    <location>
        <begin position="123"/>
        <end position="144"/>
    </location>
</feature>
<organism evidence="9 10">
    <name type="scientific">Klenkia marina</name>
    <dbReference type="NCBI Taxonomy" id="1960309"/>
    <lineage>
        <taxon>Bacteria</taxon>
        <taxon>Bacillati</taxon>
        <taxon>Actinomycetota</taxon>
        <taxon>Actinomycetes</taxon>
        <taxon>Geodermatophilales</taxon>
        <taxon>Geodermatophilaceae</taxon>
        <taxon>Klenkia</taxon>
    </lineage>
</organism>
<evidence type="ECO:0000256" key="7">
    <source>
        <dbReference type="ARBA" id="ARBA00023136"/>
    </source>
</evidence>
<dbReference type="Gene3D" id="1.20.1530.20">
    <property type="match status" value="1"/>
</dbReference>
<evidence type="ECO:0000256" key="5">
    <source>
        <dbReference type="ARBA" id="ARBA00022692"/>
    </source>
</evidence>
<feature type="transmembrane region" description="Helical" evidence="8">
    <location>
        <begin position="254"/>
        <end position="274"/>
    </location>
</feature>
<keyword evidence="5 8" id="KW-0812">Transmembrane</keyword>
<reference evidence="10" key="1">
    <citation type="submission" date="2016-10" db="EMBL/GenBank/DDBJ databases">
        <authorList>
            <person name="Varghese N."/>
            <person name="Submissions S."/>
        </authorList>
    </citation>
    <scope>NUCLEOTIDE SEQUENCE [LARGE SCALE GENOMIC DNA]</scope>
    <source>
        <strain evidence="10">DSM 45722</strain>
    </source>
</reference>
<evidence type="ECO:0008006" key="11">
    <source>
        <dbReference type="Google" id="ProtNLM"/>
    </source>
</evidence>
<dbReference type="Pfam" id="PF03547">
    <property type="entry name" value="Mem_trans"/>
    <property type="match status" value="2"/>
</dbReference>
<dbReference type="GO" id="GO:0005886">
    <property type="term" value="C:plasma membrane"/>
    <property type="evidence" value="ECO:0007669"/>
    <property type="project" value="UniProtKB-SubCell"/>
</dbReference>
<dbReference type="PANTHER" id="PTHR36838:SF1">
    <property type="entry name" value="SLR1864 PROTEIN"/>
    <property type="match status" value="1"/>
</dbReference>
<dbReference type="OrthoDB" id="5405318at2"/>
<keyword evidence="4" id="KW-1003">Cell membrane</keyword>
<feature type="transmembrane region" description="Helical" evidence="8">
    <location>
        <begin position="286"/>
        <end position="305"/>
    </location>
</feature>
<keyword evidence="6 8" id="KW-1133">Transmembrane helix</keyword>
<evidence type="ECO:0000256" key="3">
    <source>
        <dbReference type="ARBA" id="ARBA00022448"/>
    </source>
</evidence>
<feature type="transmembrane region" description="Helical" evidence="8">
    <location>
        <begin position="65"/>
        <end position="85"/>
    </location>
</feature>
<gene>
    <name evidence="9" type="ORF">SAMN03159343_1172</name>
</gene>
<dbReference type="STRING" id="1960309.SAMN03159343_1172"/>
<evidence type="ECO:0000256" key="1">
    <source>
        <dbReference type="ARBA" id="ARBA00004651"/>
    </source>
</evidence>